<accession>A0A0V8QGX6</accession>
<evidence type="ECO:0000259" key="1">
    <source>
        <dbReference type="SMART" id="SM00481"/>
    </source>
</evidence>
<feature type="domain" description="Polymerase/histidinol phosphatase N-terminal" evidence="1">
    <location>
        <begin position="5"/>
        <end position="79"/>
    </location>
</feature>
<dbReference type="GO" id="GO:0008270">
    <property type="term" value="F:zinc ion binding"/>
    <property type="evidence" value="ECO:0007669"/>
    <property type="project" value="TreeGrafter"/>
</dbReference>
<protein>
    <submittedName>
        <fullName evidence="2">Hydrolase</fullName>
    </submittedName>
</protein>
<dbReference type="OrthoDB" id="9808747at2"/>
<reference evidence="2 3" key="1">
    <citation type="submission" date="2015-11" db="EMBL/GenBank/DDBJ databases">
        <title>Butyribacter intestini gen. nov., sp. nov., a butyric acid-producing bacterium of the family Lachnospiraceae isolated from the human faeces.</title>
        <authorList>
            <person name="Zou Y."/>
            <person name="Xue W."/>
            <person name="Luo G."/>
            <person name="Lv M."/>
        </authorList>
    </citation>
    <scope>NUCLEOTIDE SEQUENCE [LARGE SCALE GENOMIC DNA]</scope>
    <source>
        <strain evidence="2 3">ACET-33324</strain>
    </source>
</reference>
<dbReference type="SUPFAM" id="SSF89550">
    <property type="entry name" value="PHP domain-like"/>
    <property type="match status" value="1"/>
</dbReference>
<keyword evidence="3" id="KW-1185">Reference proteome</keyword>
<organism evidence="2 3">
    <name type="scientific">Acetivibrio ethanolgignens</name>
    <dbReference type="NCBI Taxonomy" id="290052"/>
    <lineage>
        <taxon>Bacteria</taxon>
        <taxon>Bacillati</taxon>
        <taxon>Bacillota</taxon>
        <taxon>Clostridia</taxon>
        <taxon>Eubacteriales</taxon>
        <taxon>Oscillospiraceae</taxon>
        <taxon>Acetivibrio</taxon>
    </lineage>
</organism>
<dbReference type="RefSeq" id="WP_058351942.1">
    <property type="nucleotide sequence ID" value="NZ_CABMMD010000084.1"/>
</dbReference>
<dbReference type="InterPro" id="IPR004013">
    <property type="entry name" value="PHP_dom"/>
</dbReference>
<proteinExistence type="predicted"/>
<dbReference type="Gene3D" id="3.20.20.140">
    <property type="entry name" value="Metal-dependent hydrolases"/>
    <property type="match status" value="1"/>
</dbReference>
<dbReference type="InterPro" id="IPR050243">
    <property type="entry name" value="PHP_phosphatase"/>
</dbReference>
<evidence type="ECO:0000313" key="2">
    <source>
        <dbReference type="EMBL" id="KSV59831.1"/>
    </source>
</evidence>
<dbReference type="CDD" id="cd07437">
    <property type="entry name" value="PHP_HisPPase_Ycdx_like"/>
    <property type="match status" value="1"/>
</dbReference>
<dbReference type="AlphaFoldDB" id="A0A0V8QGX6"/>
<dbReference type="PANTHER" id="PTHR36928">
    <property type="entry name" value="PHOSPHATASE YCDX-RELATED"/>
    <property type="match status" value="1"/>
</dbReference>
<dbReference type="NCBIfam" id="NF006702">
    <property type="entry name" value="PRK09248.1"/>
    <property type="match status" value="1"/>
</dbReference>
<dbReference type="InterPro" id="IPR016195">
    <property type="entry name" value="Pol/histidinol_Pase-like"/>
</dbReference>
<sequence>MKFCLDTHTHTLVSGHAYSTLQEMISLAREKGLELLAITEHAPAMPGTCHQYYFDNYQVLRDRDQGIRMLYGAELNIIDYEGHVDLPESVIKGLDLCIASLHLPCCDPGTEEENTNAYIQAMKNPYIHIIGHPDDSRYPIDYVRLVKAAKEYGIALEVNNSSLSPKSFRAGARENVIAYLKLCKEYEVKVTLGSDAHYCEDIANFSYAEEALRAANFPRELILNTSVDKFMEYLESRSLLFDFTVIK</sequence>
<gene>
    <name evidence="2" type="ORF">ASU35_17860</name>
</gene>
<dbReference type="SMART" id="SM00481">
    <property type="entry name" value="POLIIIAc"/>
    <property type="match status" value="1"/>
</dbReference>
<dbReference type="Proteomes" id="UP000054874">
    <property type="component" value="Unassembled WGS sequence"/>
</dbReference>
<dbReference type="GO" id="GO:0005829">
    <property type="term" value="C:cytosol"/>
    <property type="evidence" value="ECO:0007669"/>
    <property type="project" value="TreeGrafter"/>
</dbReference>
<dbReference type="InterPro" id="IPR003141">
    <property type="entry name" value="Pol/His_phosphatase_N"/>
</dbReference>
<evidence type="ECO:0000313" key="3">
    <source>
        <dbReference type="Proteomes" id="UP000054874"/>
    </source>
</evidence>
<dbReference type="PANTHER" id="PTHR36928:SF1">
    <property type="entry name" value="PHOSPHATASE YCDX-RELATED"/>
    <property type="match status" value="1"/>
</dbReference>
<keyword evidence="2" id="KW-0378">Hydrolase</keyword>
<name>A0A0V8QGX6_9FIRM</name>
<dbReference type="EMBL" id="LNAM01000084">
    <property type="protein sequence ID" value="KSV59831.1"/>
    <property type="molecule type" value="Genomic_DNA"/>
</dbReference>
<dbReference type="STRING" id="290052.ASU35_17860"/>
<dbReference type="Pfam" id="PF02811">
    <property type="entry name" value="PHP"/>
    <property type="match status" value="1"/>
</dbReference>
<comment type="caution">
    <text evidence="2">The sequence shown here is derived from an EMBL/GenBank/DDBJ whole genome shotgun (WGS) entry which is preliminary data.</text>
</comment>
<dbReference type="GO" id="GO:0042578">
    <property type="term" value="F:phosphoric ester hydrolase activity"/>
    <property type="evidence" value="ECO:0007669"/>
    <property type="project" value="TreeGrafter"/>
</dbReference>